<reference evidence="1 2" key="1">
    <citation type="journal article" date="2019" name="Sci. Rep.">
        <title>Orb-weaving spider Araneus ventricosus genome elucidates the spidroin gene catalogue.</title>
        <authorList>
            <person name="Kono N."/>
            <person name="Nakamura H."/>
            <person name="Ohtoshi R."/>
            <person name="Moran D.A.P."/>
            <person name="Shinohara A."/>
            <person name="Yoshida Y."/>
            <person name="Fujiwara M."/>
            <person name="Mori M."/>
            <person name="Tomita M."/>
            <person name="Arakawa K."/>
        </authorList>
    </citation>
    <scope>NUCLEOTIDE SEQUENCE [LARGE SCALE GENOMIC DNA]</scope>
</reference>
<keyword evidence="2" id="KW-1185">Reference proteome</keyword>
<gene>
    <name evidence="1" type="ORF">AVEN_150584_1</name>
</gene>
<protein>
    <submittedName>
        <fullName evidence="1">Uncharacterized protein</fullName>
    </submittedName>
</protein>
<accession>A0A4Y2S806</accession>
<comment type="caution">
    <text evidence="1">The sequence shown here is derived from an EMBL/GenBank/DDBJ whole genome shotgun (WGS) entry which is preliminary data.</text>
</comment>
<evidence type="ECO:0000313" key="1">
    <source>
        <dbReference type="EMBL" id="GBN83415.1"/>
    </source>
</evidence>
<evidence type="ECO:0000313" key="2">
    <source>
        <dbReference type="Proteomes" id="UP000499080"/>
    </source>
</evidence>
<dbReference type="AlphaFoldDB" id="A0A4Y2S806"/>
<dbReference type="Proteomes" id="UP000499080">
    <property type="component" value="Unassembled WGS sequence"/>
</dbReference>
<dbReference type="EMBL" id="BGPR01019950">
    <property type="protein sequence ID" value="GBN83415.1"/>
    <property type="molecule type" value="Genomic_DNA"/>
</dbReference>
<sequence length="121" mass="14138">MYVGMVHAKYDVEGETSLRWCGAEDSKGGHQLKPVLARPALNLFAWAQYFENDFVWRLFQNVHFSRGQDNFATRFEKRGGHESSLKTVSDKRKRFLLIAKHLRLSLKVHRLGKLMFLDTKQ</sequence>
<organism evidence="1 2">
    <name type="scientific">Araneus ventricosus</name>
    <name type="common">Orbweaver spider</name>
    <name type="synonym">Epeira ventricosa</name>
    <dbReference type="NCBI Taxonomy" id="182803"/>
    <lineage>
        <taxon>Eukaryota</taxon>
        <taxon>Metazoa</taxon>
        <taxon>Ecdysozoa</taxon>
        <taxon>Arthropoda</taxon>
        <taxon>Chelicerata</taxon>
        <taxon>Arachnida</taxon>
        <taxon>Araneae</taxon>
        <taxon>Araneomorphae</taxon>
        <taxon>Entelegynae</taxon>
        <taxon>Araneoidea</taxon>
        <taxon>Araneidae</taxon>
        <taxon>Araneus</taxon>
    </lineage>
</organism>
<proteinExistence type="predicted"/>
<name>A0A4Y2S806_ARAVE</name>